<name>A0A0F9R9M3_9ZZZZ</name>
<evidence type="ECO:0000313" key="1">
    <source>
        <dbReference type="EMBL" id="KKN21876.1"/>
    </source>
</evidence>
<protein>
    <submittedName>
        <fullName evidence="1">Uncharacterized protein</fullName>
    </submittedName>
</protein>
<organism evidence="1">
    <name type="scientific">marine sediment metagenome</name>
    <dbReference type="NCBI Taxonomy" id="412755"/>
    <lineage>
        <taxon>unclassified sequences</taxon>
        <taxon>metagenomes</taxon>
        <taxon>ecological metagenomes</taxon>
    </lineage>
</organism>
<comment type="caution">
    <text evidence="1">The sequence shown here is derived from an EMBL/GenBank/DDBJ whole genome shotgun (WGS) entry which is preliminary data.</text>
</comment>
<accession>A0A0F9R9M3</accession>
<sequence length="98" mass="11251">MNTRRFIRMFKCDTARITQPGKRMFLVIGHRRSTKDDPGQWERNGESYDFEYIAEQVIASGDNEAELLASAKEYKRLSGMTMEQYLTELAVPGGEPIT</sequence>
<reference evidence="1" key="1">
    <citation type="journal article" date="2015" name="Nature">
        <title>Complex archaea that bridge the gap between prokaryotes and eukaryotes.</title>
        <authorList>
            <person name="Spang A."/>
            <person name="Saw J.H."/>
            <person name="Jorgensen S.L."/>
            <person name="Zaremba-Niedzwiedzka K."/>
            <person name="Martijn J."/>
            <person name="Lind A.E."/>
            <person name="van Eijk R."/>
            <person name="Schleper C."/>
            <person name="Guy L."/>
            <person name="Ettema T.J."/>
        </authorList>
    </citation>
    <scope>NUCLEOTIDE SEQUENCE</scope>
</reference>
<gene>
    <name evidence="1" type="ORF">LCGC14_0921050</name>
</gene>
<dbReference type="AlphaFoldDB" id="A0A0F9R9M3"/>
<proteinExistence type="predicted"/>
<dbReference type="EMBL" id="LAZR01003111">
    <property type="protein sequence ID" value="KKN21876.1"/>
    <property type="molecule type" value="Genomic_DNA"/>
</dbReference>